<dbReference type="Pfam" id="PF04860">
    <property type="entry name" value="Phage_portal"/>
    <property type="match status" value="1"/>
</dbReference>
<evidence type="ECO:0000256" key="1">
    <source>
        <dbReference type="SAM" id="MobiDB-lite"/>
    </source>
</evidence>
<reference evidence="2 3" key="1">
    <citation type="journal article" date="2016" name="Front. Microbiol.">
        <title>Comprehensive Phylogenetic Analysis of Bovine Non-aureus Staphylococci Species Based on Whole-Genome Sequencing.</title>
        <authorList>
            <person name="Naushad S."/>
            <person name="Barkema H.W."/>
            <person name="Luby C."/>
            <person name="Condas L.A."/>
            <person name="Nobrega D.B."/>
            <person name="Carson D.A."/>
            <person name="De Buck J."/>
        </authorList>
    </citation>
    <scope>NUCLEOTIDE SEQUENCE [LARGE SCALE GENOMIC DNA]</scope>
    <source>
        <strain evidence="2 3">SNUC 2993</strain>
    </source>
</reference>
<dbReference type="RefSeq" id="WP_095324753.1">
    <property type="nucleotide sequence ID" value="NZ_JACGPT010000002.1"/>
</dbReference>
<proteinExistence type="predicted"/>
<evidence type="ECO:0000313" key="3">
    <source>
        <dbReference type="Proteomes" id="UP000240717"/>
    </source>
</evidence>
<name>A0A2T4PZ96_STAWA</name>
<evidence type="ECO:0000313" key="2">
    <source>
        <dbReference type="EMBL" id="PTI50392.1"/>
    </source>
</evidence>
<accession>A0A2T4PZ96</accession>
<dbReference type="AlphaFoldDB" id="A0A2T4PZ96"/>
<comment type="caution">
    <text evidence="2">The sequence shown here is derived from an EMBL/GenBank/DDBJ whole genome shotgun (WGS) entry which is preliminary data.</text>
</comment>
<dbReference type="InterPro" id="IPR006427">
    <property type="entry name" value="Portal_HK97"/>
</dbReference>
<organism evidence="2 3">
    <name type="scientific">Staphylococcus warneri</name>
    <dbReference type="NCBI Taxonomy" id="1292"/>
    <lineage>
        <taxon>Bacteria</taxon>
        <taxon>Bacillati</taxon>
        <taxon>Bacillota</taxon>
        <taxon>Bacilli</taxon>
        <taxon>Bacillales</taxon>
        <taxon>Staphylococcaceae</taxon>
        <taxon>Staphylococcus</taxon>
    </lineage>
</organism>
<gene>
    <name evidence="2" type="ORF">BU085_08940</name>
</gene>
<protein>
    <submittedName>
        <fullName evidence="2">Phage portal protein</fullName>
    </submittedName>
</protein>
<dbReference type="STRING" id="1194526.A284_07895"/>
<dbReference type="EMBL" id="PZEV01000030">
    <property type="protein sequence ID" value="PTI50392.1"/>
    <property type="molecule type" value="Genomic_DNA"/>
</dbReference>
<sequence length="423" mass="48839">MRTIARAGLVTRIKQRLIDNWVDQTASKMYDFSPWRNKSFWGVINNTLETNETIFSAVTKLSNSMASLPIKMYEDYKVINTDVSDLLTVTPNNSLSSFDFINQIETTRNEKGNAYVLIERDIYHQPEKLFLLNPDVVELAIENNSRELYYMVNAATGNKLVVHNMDMLHFKHILGSNMVQGISPIDVLKNTTDFDNAVRNFNLSEMEKPDSFMLKYGSNVSPEKRQQVMDSFKQFYSDNGGILFQEPGVEIEPLPKKYVSEDIVASENLTRERVANVFQIPSMFLNAKSSANFAKNEELNRYYLQHTLLPIIKQYEEEFNRKLLTKLDRQKNRYFKFNVKSYLRADSATQAEVYFKAVRSGYYTINDIREWEDLPPVEGGDKPLISGDLYPIDTPLEQRKSLKGGDKDAKETELLPNEKEVTE</sequence>
<dbReference type="Proteomes" id="UP000240717">
    <property type="component" value="Unassembled WGS sequence"/>
</dbReference>
<feature type="region of interest" description="Disordered" evidence="1">
    <location>
        <begin position="396"/>
        <end position="423"/>
    </location>
</feature>
<dbReference type="NCBIfam" id="TIGR01537">
    <property type="entry name" value="portal_HK97"/>
    <property type="match status" value="1"/>
</dbReference>
<dbReference type="InterPro" id="IPR006944">
    <property type="entry name" value="Phage/GTA_portal"/>
</dbReference>